<evidence type="ECO:0000256" key="7">
    <source>
        <dbReference type="HAMAP-Rule" id="MF_00621"/>
    </source>
</evidence>
<feature type="DNA-binding region" description="H-T-H motif" evidence="7">
    <location>
        <begin position="248"/>
        <end position="267"/>
    </location>
</feature>
<evidence type="ECO:0000259" key="8">
    <source>
        <dbReference type="Pfam" id="PF06018"/>
    </source>
</evidence>
<dbReference type="Proteomes" id="UP000008957">
    <property type="component" value="Chromosome"/>
</dbReference>
<organism evidence="10 11">
    <name type="scientific">Fretibacterium fastidiosum</name>
    <dbReference type="NCBI Taxonomy" id="651822"/>
    <lineage>
        <taxon>Bacteria</taxon>
        <taxon>Thermotogati</taxon>
        <taxon>Synergistota</taxon>
        <taxon>Synergistia</taxon>
        <taxon>Synergistales</taxon>
        <taxon>Aminobacteriaceae</taxon>
        <taxon>Fretibacterium</taxon>
    </lineage>
</organism>
<proteinExistence type="inferred from homology"/>
<protein>
    <recommendedName>
        <fullName evidence="6 7">Global transcriptional regulator CodY</fullName>
    </recommendedName>
</protein>
<dbReference type="InterPro" id="IPR014154">
    <property type="entry name" value="CodY"/>
</dbReference>
<dbReference type="AlphaFoldDB" id="A0AB94IWX6"/>
<dbReference type="GO" id="GO:0005737">
    <property type="term" value="C:cytoplasm"/>
    <property type="evidence" value="ECO:0007669"/>
    <property type="project" value="UniProtKB-SubCell"/>
</dbReference>
<dbReference type="GO" id="GO:0003677">
    <property type="term" value="F:DNA binding"/>
    <property type="evidence" value="ECO:0007669"/>
    <property type="project" value="UniProtKB-UniRule"/>
</dbReference>
<dbReference type="RefSeq" id="WP_015556394.1">
    <property type="nucleotide sequence ID" value="NC_021038.1"/>
</dbReference>
<dbReference type="Gene3D" id="1.10.10.10">
    <property type="entry name" value="Winged helix-like DNA-binding domain superfamily/Winged helix DNA-binding domain"/>
    <property type="match status" value="1"/>
</dbReference>
<dbReference type="PANTHER" id="PTHR40062:SF1">
    <property type="entry name" value="GLOBAL TRANSCRIPTIONAL REGULATOR CODY"/>
    <property type="match status" value="1"/>
</dbReference>
<evidence type="ECO:0000256" key="1">
    <source>
        <dbReference type="ARBA" id="ARBA00022490"/>
    </source>
</evidence>
<dbReference type="PIRSF" id="PIRSF011572">
    <property type="entry name" value="GTP_sensing_CodY"/>
    <property type="match status" value="1"/>
</dbReference>
<accession>A0AB94IWX6</accession>
<evidence type="ECO:0000256" key="5">
    <source>
        <dbReference type="ARBA" id="ARBA00023163"/>
    </source>
</evidence>
<dbReference type="GO" id="GO:0005525">
    <property type="term" value="F:GTP binding"/>
    <property type="evidence" value="ECO:0007669"/>
    <property type="project" value="InterPro"/>
</dbReference>
<dbReference type="HAMAP" id="MF_00621">
    <property type="entry name" value="HTH_type_CodY"/>
    <property type="match status" value="1"/>
</dbReference>
<dbReference type="InterPro" id="IPR036390">
    <property type="entry name" value="WH_DNA-bd_sf"/>
</dbReference>
<feature type="domain" description="Global transcriptional regulator CodY C-terminal" evidence="9">
    <location>
        <begin position="242"/>
        <end position="298"/>
    </location>
</feature>
<evidence type="ECO:0000256" key="2">
    <source>
        <dbReference type="ARBA" id="ARBA00022491"/>
    </source>
</evidence>
<dbReference type="InterPro" id="IPR029016">
    <property type="entry name" value="GAF-like_dom_sf"/>
</dbReference>
<evidence type="ECO:0000313" key="11">
    <source>
        <dbReference type="Proteomes" id="UP000008957"/>
    </source>
</evidence>
<reference evidence="10 11" key="2">
    <citation type="submission" date="2010-03" db="EMBL/GenBank/DDBJ databases">
        <authorList>
            <person name="Pajon A."/>
        </authorList>
    </citation>
    <scope>NUCLEOTIDE SEQUENCE [LARGE SCALE GENOMIC DNA]</scope>
    <source>
        <strain evidence="10 11">SGP1</strain>
    </source>
</reference>
<keyword evidence="5 7" id="KW-0804">Transcription</keyword>
<gene>
    <name evidence="7" type="primary">codY</name>
    <name evidence="10" type="ORF">SY1_10150</name>
</gene>
<dbReference type="SUPFAM" id="SSF46785">
    <property type="entry name" value="Winged helix' DNA-binding domain"/>
    <property type="match status" value="1"/>
</dbReference>
<evidence type="ECO:0000256" key="4">
    <source>
        <dbReference type="ARBA" id="ARBA00023125"/>
    </source>
</evidence>
<evidence type="ECO:0000256" key="3">
    <source>
        <dbReference type="ARBA" id="ARBA00023015"/>
    </source>
</evidence>
<comment type="subcellular location">
    <subcellularLocation>
        <location evidence="7">Cytoplasm</location>
    </subcellularLocation>
</comment>
<keyword evidence="2 7" id="KW-0678">Repressor</keyword>
<dbReference type="InterPro" id="IPR010312">
    <property type="entry name" value="Transc_reg_CodY_N"/>
</dbReference>
<keyword evidence="11" id="KW-1185">Reference proteome</keyword>
<dbReference type="EMBL" id="FP929056">
    <property type="protein sequence ID" value="CBL28247.1"/>
    <property type="molecule type" value="Genomic_DNA"/>
</dbReference>
<evidence type="ECO:0000259" key="9">
    <source>
        <dbReference type="Pfam" id="PF08222"/>
    </source>
</evidence>
<comment type="similarity">
    <text evidence="7">Belongs to the CodY family.</text>
</comment>
<dbReference type="KEGG" id="sbr:SY1_10150"/>
<keyword evidence="4 7" id="KW-0238">DNA-binding</keyword>
<feature type="domain" description="Global transcriptional regulator CodY N-terminal" evidence="8">
    <location>
        <begin position="49"/>
        <end position="222"/>
    </location>
</feature>
<dbReference type="InterPro" id="IPR036388">
    <property type="entry name" value="WH-like_DNA-bd_sf"/>
</dbReference>
<keyword evidence="1 7" id="KW-0963">Cytoplasm</keyword>
<dbReference type="InterPro" id="IPR013198">
    <property type="entry name" value="GTP_trans_reg_CodY_C"/>
</dbReference>
<feature type="region of interest" description="GAF domain" evidence="7">
    <location>
        <begin position="1"/>
        <end position="200"/>
    </location>
</feature>
<name>A0AB94IWX6_9BACT</name>
<evidence type="ECO:0000313" key="10">
    <source>
        <dbReference type="EMBL" id="CBL28247.1"/>
    </source>
</evidence>
<evidence type="ECO:0000256" key="6">
    <source>
        <dbReference type="ARBA" id="ARBA00034538"/>
    </source>
</evidence>
<dbReference type="GO" id="GO:0045892">
    <property type="term" value="P:negative regulation of DNA-templated transcription"/>
    <property type="evidence" value="ECO:0007669"/>
    <property type="project" value="UniProtKB-UniRule"/>
</dbReference>
<reference evidence="11" key="1">
    <citation type="submission" date="2010-03" db="EMBL/GenBank/DDBJ databases">
        <title>The genome sequence of Synergistetes sp. SGP1.</title>
        <authorList>
            <consortium name="metaHIT consortium -- http://www.metahit.eu/"/>
            <person name="Pajon A."/>
            <person name="Turner K."/>
            <person name="Parkhill J."/>
            <person name="Wade W."/>
            <person name="Vartoukian S."/>
        </authorList>
    </citation>
    <scope>NUCLEOTIDE SEQUENCE [LARGE SCALE GENOMIC DNA]</scope>
    <source>
        <strain evidence="11">SGP1</strain>
    </source>
</reference>
<dbReference type="PANTHER" id="PTHR40062">
    <property type="entry name" value="GTP-SENSING TRANSCRIPTIONAL PLEIOTROPIC REPRESSOR CODY"/>
    <property type="match status" value="1"/>
</dbReference>
<dbReference type="NCBIfam" id="NF003170">
    <property type="entry name" value="PRK04158.1"/>
    <property type="match status" value="1"/>
</dbReference>
<dbReference type="GO" id="GO:0003700">
    <property type="term" value="F:DNA-binding transcription factor activity"/>
    <property type="evidence" value="ECO:0007669"/>
    <property type="project" value="InterPro"/>
</dbReference>
<dbReference type="Pfam" id="PF06018">
    <property type="entry name" value="CodY"/>
    <property type="match status" value="1"/>
</dbReference>
<comment type="function">
    <text evidence="7">DNA-binding global transcriptional regulator which is involved in the adaptive response to starvation and acts by directly or indirectly controlling the expression of numerous genes in response to nutrient availability. During rapid exponential growth, CodY is highly active and represses genes whose products allow adaptation to nutrient depletion.</text>
</comment>
<dbReference type="Pfam" id="PF08222">
    <property type="entry name" value="HTH_CodY"/>
    <property type="match status" value="1"/>
</dbReference>
<dbReference type="Gene3D" id="3.30.450.40">
    <property type="match status" value="1"/>
</dbReference>
<sequence length="308" mass="34375">MAKRTEKRRGTRKVEAEGTVDILNGTSVTESGWEAGPCSEAVTKAMEDILEKTRQVGRALQNRREGDLLDYDRLARLLSEFSTANVYIVDKIGNLLGHNWLPDYESKALSASMKNGVMPEEFVVRMNRCRDSEVHDEDAFLFDDDYAGERPEKHLMYVPIIGAAAERLGTVLLVRFRAPFLLRDLLLAEYLGTLVGIEILNERNRTIEERSRDRIAVQMAMRALSYSEVASMKHILAEIDGLEGVAIASKVADRVGVTRSVIVNALRKLESAGLIESRSLGMKGTYIKVLSPLFVEELGVATSPRVLY</sequence>
<keyword evidence="3 7" id="KW-0805">Transcription regulation</keyword>